<dbReference type="EMBL" id="BK014887">
    <property type="protein sequence ID" value="DAD80732.1"/>
    <property type="molecule type" value="Genomic_DNA"/>
</dbReference>
<protein>
    <submittedName>
        <fullName evidence="2">Major capsid protein</fullName>
    </submittedName>
</protein>
<keyword evidence="1" id="KW-0175">Coiled coil</keyword>
<evidence type="ECO:0000256" key="1">
    <source>
        <dbReference type="SAM" id="Coils"/>
    </source>
</evidence>
<name>A0A8S5MEU0_9CAUD</name>
<sequence>MPEFKTIETQEELDRIIGERLARQKEKYAGLEKLESRVKELEKTNAELLLTIDSNSKLLAEKDEFISAKESELAEVNQVVEKYKGTQLRTQIALQKGLPYELADRLQGSDEESLQADAERLSAFIKPKPVAPLKDVEPVVGDGRTTAMRQMLQELNQ</sequence>
<accession>A0A8S5MEU0</accession>
<feature type="coiled-coil region" evidence="1">
    <location>
        <begin position="24"/>
        <end position="51"/>
    </location>
</feature>
<organism evidence="2">
    <name type="scientific">Siphoviridae sp. ctet217</name>
    <dbReference type="NCBI Taxonomy" id="2826409"/>
    <lineage>
        <taxon>Viruses</taxon>
        <taxon>Duplodnaviria</taxon>
        <taxon>Heunggongvirae</taxon>
        <taxon>Uroviricota</taxon>
        <taxon>Caudoviricetes</taxon>
    </lineage>
</organism>
<evidence type="ECO:0000313" key="2">
    <source>
        <dbReference type="EMBL" id="DAD80732.1"/>
    </source>
</evidence>
<reference evidence="2" key="1">
    <citation type="journal article" date="2021" name="Proc. Natl. Acad. Sci. U.S.A.">
        <title>A Catalog of Tens of Thousands of Viruses from Human Metagenomes Reveals Hidden Associations with Chronic Diseases.</title>
        <authorList>
            <person name="Tisza M.J."/>
            <person name="Buck C.B."/>
        </authorList>
    </citation>
    <scope>NUCLEOTIDE SEQUENCE</scope>
    <source>
        <strain evidence="2">Ctet217</strain>
    </source>
</reference>
<proteinExistence type="predicted"/>